<dbReference type="RefSeq" id="WP_259040435.1">
    <property type="nucleotide sequence ID" value="NZ_JANUBL010000009.1"/>
</dbReference>
<gene>
    <name evidence="2" type="ORF">GGP45_003095</name>
</gene>
<evidence type="ECO:0000259" key="1">
    <source>
        <dbReference type="Pfam" id="PF05050"/>
    </source>
</evidence>
<comment type="caution">
    <text evidence="2">The sequence shown here is derived from an EMBL/GenBank/DDBJ whole genome shotgun (WGS) entry which is preliminary data.</text>
</comment>
<organism evidence="2 3">
    <name type="scientific">Salinibacter ruber</name>
    <dbReference type="NCBI Taxonomy" id="146919"/>
    <lineage>
        <taxon>Bacteria</taxon>
        <taxon>Pseudomonadati</taxon>
        <taxon>Rhodothermota</taxon>
        <taxon>Rhodothermia</taxon>
        <taxon>Rhodothermales</taxon>
        <taxon>Salinibacteraceae</taxon>
        <taxon>Salinibacter</taxon>
    </lineage>
</organism>
<dbReference type="EMBL" id="JANUBL010000009">
    <property type="protein sequence ID" value="MCS4122728.1"/>
    <property type="molecule type" value="Genomic_DNA"/>
</dbReference>
<dbReference type="GO" id="GO:0032259">
    <property type="term" value="P:methylation"/>
    <property type="evidence" value="ECO:0007669"/>
    <property type="project" value="UniProtKB-KW"/>
</dbReference>
<dbReference type="SUPFAM" id="SSF53335">
    <property type="entry name" value="S-adenosyl-L-methionine-dependent methyltransferases"/>
    <property type="match status" value="1"/>
</dbReference>
<keyword evidence="2" id="KW-0808">Transferase</keyword>
<evidence type="ECO:0000313" key="3">
    <source>
        <dbReference type="Proteomes" id="UP001155144"/>
    </source>
</evidence>
<dbReference type="Gene3D" id="3.40.50.150">
    <property type="entry name" value="Vaccinia Virus protein VP39"/>
    <property type="match status" value="1"/>
</dbReference>
<name>A0A9X3A9A0_9BACT</name>
<dbReference type="InterPro" id="IPR052514">
    <property type="entry name" value="SAM-dependent_MTase"/>
</dbReference>
<feature type="domain" description="Methyltransferase FkbM" evidence="1">
    <location>
        <begin position="123"/>
        <end position="266"/>
    </location>
</feature>
<dbReference type="Pfam" id="PF05050">
    <property type="entry name" value="Methyltransf_21"/>
    <property type="match status" value="1"/>
</dbReference>
<dbReference type="PANTHER" id="PTHR34203">
    <property type="entry name" value="METHYLTRANSFERASE, FKBM FAMILY PROTEIN"/>
    <property type="match status" value="1"/>
</dbReference>
<keyword evidence="2" id="KW-0489">Methyltransferase</keyword>
<dbReference type="PANTHER" id="PTHR34203:SF15">
    <property type="entry name" value="SLL1173 PROTEIN"/>
    <property type="match status" value="1"/>
</dbReference>
<dbReference type="InterPro" id="IPR029063">
    <property type="entry name" value="SAM-dependent_MTases_sf"/>
</dbReference>
<dbReference type="Proteomes" id="UP001155144">
    <property type="component" value="Unassembled WGS sequence"/>
</dbReference>
<dbReference type="NCBIfam" id="TIGR01444">
    <property type="entry name" value="fkbM_fam"/>
    <property type="match status" value="1"/>
</dbReference>
<accession>A0A9X3A9A0</accession>
<dbReference type="InterPro" id="IPR006342">
    <property type="entry name" value="FkbM_mtfrase"/>
</dbReference>
<evidence type="ECO:0000313" key="2">
    <source>
        <dbReference type="EMBL" id="MCS4122728.1"/>
    </source>
</evidence>
<protein>
    <submittedName>
        <fullName evidence="2">FkbM family methyltransferase</fullName>
    </submittedName>
</protein>
<dbReference type="AlphaFoldDB" id="A0A9X3A9A0"/>
<proteinExistence type="predicted"/>
<reference evidence="2" key="1">
    <citation type="submission" date="2022-08" db="EMBL/GenBank/DDBJ databases">
        <title>Genomic Encyclopedia of Type Strains, Phase V (KMG-V): Genome sequencing to study the core and pangenomes of soil and plant-associated prokaryotes.</title>
        <authorList>
            <person name="Whitman W."/>
        </authorList>
    </citation>
    <scope>NUCLEOTIDE SEQUENCE</scope>
    <source>
        <strain evidence="2">SP3026</strain>
    </source>
</reference>
<dbReference type="GO" id="GO:0008168">
    <property type="term" value="F:methyltransferase activity"/>
    <property type="evidence" value="ECO:0007669"/>
    <property type="project" value="UniProtKB-KW"/>
</dbReference>
<sequence>MTRLLDSTPPDWLFQRSIVEWTINDRLRTQLPYLYQLFSHYTQLFFKVSPSSPTLRGGKYVLQLLNRLNAVSGNRYVEIDTGTYEVIVDITDPRFLKVVSELSFPDETQFLSELLDEGDTFVDVGANQGTYSIVASHLVGEHGTVLAFEPQASLSEAVRRSLEKAPANYEVFTMALGDRDGEVDIHVPSSYSGRAGIIEAYSGKRTHDTKQVPIRRADTVLESRESKGNWVVKVDVEGAELAFLRGAQTFLSSVTPSLIIEMNPHSMRDANITEDKFIKEIRGLGFNFFQHTKRGEAKKDIEKLDLSGDKKKDLILN</sequence>